<sequence length="134" mass="15106">DWRHNAEWVGGYVERMMLPPLAANPSATMAIRRVLKAMSKEREVADSLRDLGWYMPEEFVGDNIFQRIMKLHWFGPALPLRRTGNQSTGVNSSVFEIRFPPAFPNPPLFCVQGGGGHIAASLLSSCKSNWRYQA</sequence>
<protein>
    <submittedName>
        <fullName evidence="1">Uncharacterized protein</fullName>
    </submittedName>
</protein>
<accession>A0ACD3B320</accession>
<keyword evidence="2" id="KW-1185">Reference proteome</keyword>
<evidence type="ECO:0000313" key="1">
    <source>
        <dbReference type="EMBL" id="TFK72257.1"/>
    </source>
</evidence>
<feature type="non-terminal residue" evidence="1">
    <location>
        <position position="1"/>
    </location>
</feature>
<gene>
    <name evidence="1" type="ORF">BDN72DRAFT_763558</name>
</gene>
<dbReference type="Proteomes" id="UP000308600">
    <property type="component" value="Unassembled WGS sequence"/>
</dbReference>
<evidence type="ECO:0000313" key="2">
    <source>
        <dbReference type="Proteomes" id="UP000308600"/>
    </source>
</evidence>
<name>A0ACD3B320_9AGAR</name>
<proteinExistence type="predicted"/>
<organism evidence="1 2">
    <name type="scientific">Pluteus cervinus</name>
    <dbReference type="NCBI Taxonomy" id="181527"/>
    <lineage>
        <taxon>Eukaryota</taxon>
        <taxon>Fungi</taxon>
        <taxon>Dikarya</taxon>
        <taxon>Basidiomycota</taxon>
        <taxon>Agaricomycotina</taxon>
        <taxon>Agaricomycetes</taxon>
        <taxon>Agaricomycetidae</taxon>
        <taxon>Agaricales</taxon>
        <taxon>Pluteineae</taxon>
        <taxon>Pluteaceae</taxon>
        <taxon>Pluteus</taxon>
    </lineage>
</organism>
<reference evidence="1 2" key="1">
    <citation type="journal article" date="2019" name="Nat. Ecol. Evol.">
        <title>Megaphylogeny resolves global patterns of mushroom evolution.</title>
        <authorList>
            <person name="Varga T."/>
            <person name="Krizsan K."/>
            <person name="Foldi C."/>
            <person name="Dima B."/>
            <person name="Sanchez-Garcia M."/>
            <person name="Sanchez-Ramirez S."/>
            <person name="Szollosi G.J."/>
            <person name="Szarkandi J.G."/>
            <person name="Papp V."/>
            <person name="Albert L."/>
            <person name="Andreopoulos W."/>
            <person name="Angelini C."/>
            <person name="Antonin V."/>
            <person name="Barry K.W."/>
            <person name="Bougher N.L."/>
            <person name="Buchanan P."/>
            <person name="Buyck B."/>
            <person name="Bense V."/>
            <person name="Catcheside P."/>
            <person name="Chovatia M."/>
            <person name="Cooper J."/>
            <person name="Damon W."/>
            <person name="Desjardin D."/>
            <person name="Finy P."/>
            <person name="Geml J."/>
            <person name="Haridas S."/>
            <person name="Hughes K."/>
            <person name="Justo A."/>
            <person name="Karasinski D."/>
            <person name="Kautmanova I."/>
            <person name="Kiss B."/>
            <person name="Kocsube S."/>
            <person name="Kotiranta H."/>
            <person name="LaButti K.M."/>
            <person name="Lechner B.E."/>
            <person name="Liimatainen K."/>
            <person name="Lipzen A."/>
            <person name="Lukacs Z."/>
            <person name="Mihaltcheva S."/>
            <person name="Morgado L.N."/>
            <person name="Niskanen T."/>
            <person name="Noordeloos M.E."/>
            <person name="Ohm R.A."/>
            <person name="Ortiz-Santana B."/>
            <person name="Ovrebo C."/>
            <person name="Racz N."/>
            <person name="Riley R."/>
            <person name="Savchenko A."/>
            <person name="Shiryaev A."/>
            <person name="Soop K."/>
            <person name="Spirin V."/>
            <person name="Szebenyi C."/>
            <person name="Tomsovsky M."/>
            <person name="Tulloss R.E."/>
            <person name="Uehling J."/>
            <person name="Grigoriev I.V."/>
            <person name="Vagvolgyi C."/>
            <person name="Papp T."/>
            <person name="Martin F.M."/>
            <person name="Miettinen O."/>
            <person name="Hibbett D.S."/>
            <person name="Nagy L.G."/>
        </authorList>
    </citation>
    <scope>NUCLEOTIDE SEQUENCE [LARGE SCALE GENOMIC DNA]</scope>
    <source>
        <strain evidence="1 2">NL-1719</strain>
    </source>
</reference>
<dbReference type="EMBL" id="ML208287">
    <property type="protein sequence ID" value="TFK72257.1"/>
    <property type="molecule type" value="Genomic_DNA"/>
</dbReference>